<organism evidence="1 2">
    <name type="scientific">Winogradskyella jejuensis</name>
    <dbReference type="NCBI Taxonomy" id="1089305"/>
    <lineage>
        <taxon>Bacteria</taxon>
        <taxon>Pseudomonadati</taxon>
        <taxon>Bacteroidota</taxon>
        <taxon>Flavobacteriia</taxon>
        <taxon>Flavobacteriales</taxon>
        <taxon>Flavobacteriaceae</taxon>
        <taxon>Winogradskyella</taxon>
    </lineage>
</organism>
<keyword evidence="2" id="KW-1185">Reference proteome</keyword>
<name>A0A1M5UUV7_9FLAO</name>
<accession>A0A1M5UUV7</accession>
<evidence type="ECO:0000313" key="2">
    <source>
        <dbReference type="Proteomes" id="UP000184522"/>
    </source>
</evidence>
<protein>
    <submittedName>
        <fullName evidence="1">Uncharacterized protein</fullName>
    </submittedName>
</protein>
<dbReference type="AlphaFoldDB" id="A0A1M5UUV7"/>
<reference evidence="2" key="1">
    <citation type="submission" date="2016-11" db="EMBL/GenBank/DDBJ databases">
        <authorList>
            <person name="Varghese N."/>
            <person name="Submissions S."/>
        </authorList>
    </citation>
    <scope>NUCLEOTIDE SEQUENCE [LARGE SCALE GENOMIC DNA]</scope>
    <source>
        <strain evidence="2">DSM 25330</strain>
    </source>
</reference>
<gene>
    <name evidence="1" type="ORF">SAMN05444148_2611</name>
</gene>
<dbReference type="Proteomes" id="UP000184522">
    <property type="component" value="Unassembled WGS sequence"/>
</dbReference>
<evidence type="ECO:0000313" key="1">
    <source>
        <dbReference type="EMBL" id="SHH66797.1"/>
    </source>
</evidence>
<proteinExistence type="predicted"/>
<dbReference type="EMBL" id="FQWS01000002">
    <property type="protein sequence ID" value="SHH66797.1"/>
    <property type="molecule type" value="Genomic_DNA"/>
</dbReference>
<sequence>MINNIKASPSQNTFVNILNRIGLKTDLNQFLINNGLIDKLDLTKIAQQKIAVYK</sequence>
<dbReference type="STRING" id="1089305.SAMN05444148_2611"/>